<dbReference type="PANTHER" id="PTHR13061:SF29">
    <property type="entry name" value="GAMMA CARBONIC ANHYDRASE-LIKE 1, MITOCHONDRIAL-RELATED"/>
    <property type="match status" value="1"/>
</dbReference>
<evidence type="ECO:0000313" key="2">
    <source>
        <dbReference type="Proteomes" id="UP000460272"/>
    </source>
</evidence>
<reference evidence="1 2" key="1">
    <citation type="submission" date="2018-11" db="EMBL/GenBank/DDBJ databases">
        <title>Trebonia kvetii gen.nov., sp.nov., a novel acidophilic actinobacterium, and proposal of the new actinobacterial family Treboniaceae fam. nov.</title>
        <authorList>
            <person name="Rapoport D."/>
            <person name="Sagova-Mareckova M."/>
            <person name="Sedlacek I."/>
            <person name="Provaznik J."/>
            <person name="Kralova S."/>
            <person name="Pavlinic D."/>
            <person name="Benes V."/>
            <person name="Kopecky J."/>
        </authorList>
    </citation>
    <scope>NUCLEOTIDE SEQUENCE [LARGE SCALE GENOMIC DNA]</scope>
    <source>
        <strain evidence="1 2">15Tr583</strain>
    </source>
</reference>
<name>A0A6P2BSU1_9ACTN</name>
<proteinExistence type="predicted"/>
<evidence type="ECO:0000313" key="1">
    <source>
        <dbReference type="EMBL" id="TVZ02132.1"/>
    </source>
</evidence>
<dbReference type="EMBL" id="RPFW01000005">
    <property type="protein sequence ID" value="TVZ02132.1"/>
    <property type="molecule type" value="Genomic_DNA"/>
</dbReference>
<protein>
    <submittedName>
        <fullName evidence="1">Phenylacetic acid degradation protein PaaY</fullName>
    </submittedName>
</protein>
<accession>A0A6P2BSU1</accession>
<comment type="caution">
    <text evidence="1">The sequence shown here is derived from an EMBL/GenBank/DDBJ whole genome shotgun (WGS) entry which is preliminary data.</text>
</comment>
<dbReference type="PANTHER" id="PTHR13061">
    <property type="entry name" value="DYNACTIN SUBUNIT P25"/>
    <property type="match status" value="1"/>
</dbReference>
<sequence length="213" mass="22206">MPAYAIDGVIPVVDPTAFVHPTAVLIGDVVIGAGCYIGPGASLRGDMGRITVAAGANVQDGCVLHCFPGRETSVGPSGHIGHRATLHGCQIGHGALIGIGATVMDGARIGAHALVGAHSFVPADTTVRDGYLALGSPAKEVRALRDAEIAWQSNGPMVYQELAARSLASLKETDPLYALPPGPRQLGVRRERAVPLREYRDLAGHEGSRSWPR</sequence>
<dbReference type="InterPro" id="IPR050484">
    <property type="entry name" value="Transf_Hexapept/Carb_Anhydrase"/>
</dbReference>
<dbReference type="AlphaFoldDB" id="A0A6P2BSU1"/>
<dbReference type="Proteomes" id="UP000460272">
    <property type="component" value="Unassembled WGS sequence"/>
</dbReference>
<dbReference type="Pfam" id="PF00132">
    <property type="entry name" value="Hexapep"/>
    <property type="match status" value="2"/>
</dbReference>
<organism evidence="1 2">
    <name type="scientific">Trebonia kvetii</name>
    <dbReference type="NCBI Taxonomy" id="2480626"/>
    <lineage>
        <taxon>Bacteria</taxon>
        <taxon>Bacillati</taxon>
        <taxon>Actinomycetota</taxon>
        <taxon>Actinomycetes</taxon>
        <taxon>Streptosporangiales</taxon>
        <taxon>Treboniaceae</taxon>
        <taxon>Trebonia</taxon>
    </lineage>
</organism>
<dbReference type="RefSeq" id="WP_145856849.1">
    <property type="nucleotide sequence ID" value="NZ_RPFW01000005.1"/>
</dbReference>
<dbReference type="OrthoDB" id="9803036at2"/>
<dbReference type="Gene3D" id="2.160.10.10">
    <property type="entry name" value="Hexapeptide repeat proteins"/>
    <property type="match status" value="1"/>
</dbReference>
<dbReference type="InterPro" id="IPR011004">
    <property type="entry name" value="Trimer_LpxA-like_sf"/>
</dbReference>
<dbReference type="SUPFAM" id="SSF51161">
    <property type="entry name" value="Trimeric LpxA-like enzymes"/>
    <property type="match status" value="1"/>
</dbReference>
<gene>
    <name evidence="1" type="ORF">EAS64_25170</name>
</gene>
<keyword evidence="2" id="KW-1185">Reference proteome</keyword>
<dbReference type="InterPro" id="IPR001451">
    <property type="entry name" value="Hexapep"/>
</dbReference>